<dbReference type="AlphaFoldDB" id="A0A1A8QWH4"/>
<comment type="similarity">
    <text evidence="1">Belongs to the TRAFAC class TrmE-Era-EngA-EngB-Septin-like GTPase superfamily. AIG1/Toc34/Toc159-like paraseptin GTPase family. IAN subfamily.</text>
</comment>
<dbReference type="GO" id="GO:0005525">
    <property type="term" value="F:GTP binding"/>
    <property type="evidence" value="ECO:0007669"/>
    <property type="project" value="UniProtKB-KW"/>
</dbReference>
<feature type="domain" description="AIG1-type G" evidence="4">
    <location>
        <begin position="10"/>
        <end position="209"/>
    </location>
</feature>
<dbReference type="PROSITE" id="PS51720">
    <property type="entry name" value="G_AIG1"/>
    <property type="match status" value="1"/>
</dbReference>
<dbReference type="EMBL" id="HAEH01013724">
    <property type="protein sequence ID" value="SBR98140.1"/>
    <property type="molecule type" value="Transcribed_RNA"/>
</dbReference>
<dbReference type="SUPFAM" id="SSF52540">
    <property type="entry name" value="P-loop containing nucleoside triphosphate hydrolases"/>
    <property type="match status" value="1"/>
</dbReference>
<protein>
    <recommendedName>
        <fullName evidence="4">AIG1-type G domain-containing protein</fullName>
    </recommendedName>
</protein>
<accession>A0A1A8QWH4</accession>
<keyword evidence="3" id="KW-0342">GTP-binding</keyword>
<dbReference type="PANTHER" id="PTHR10903:SF186">
    <property type="entry name" value="GTPASE IMAP FAMILY MEMBER 4-LIKE-RELATED"/>
    <property type="match status" value="1"/>
</dbReference>
<name>A0A1A8QWH4_9TELE</name>
<sequence>MASKMPQPREPDLRMVLVGKTGVGKSAAGNTILGRKAFESKLSPSSLTTVCNKEMGEFDGQTLAVVDTPGLFDTRDQEEVKREIARCISYAAPGPHVFLVVIQPNRFTEEEQKTVKLIQLTFGKQAARYTMVLFTHGDDLEEEDVSIESFILRSSPLCAFVNECGGGHHVFNNKSKGSSQVKELLEKINRMVQKNGGSYYTNEMSREAEKAIKKETERILKNNPGTNPNDARKKAEEDNDFIRSAVKYGAAVGGTAGVAVGVGAGVAAGAKVGATVGAVAGPAGALIGAGVGLAVGAIAAAVEKDACVIQ</sequence>
<dbReference type="PANTHER" id="PTHR10903">
    <property type="entry name" value="GTPASE, IMAP FAMILY MEMBER-RELATED"/>
    <property type="match status" value="1"/>
</dbReference>
<reference evidence="5" key="1">
    <citation type="submission" date="2016-05" db="EMBL/GenBank/DDBJ databases">
        <authorList>
            <person name="Lavstsen T."/>
            <person name="Jespersen J.S."/>
        </authorList>
    </citation>
    <scope>NUCLEOTIDE SEQUENCE</scope>
    <source>
        <tissue evidence="5">Brain</tissue>
    </source>
</reference>
<evidence type="ECO:0000313" key="5">
    <source>
        <dbReference type="EMBL" id="SBR98140.1"/>
    </source>
</evidence>
<gene>
    <name evidence="5" type="primary">Nfu_g_1_003333</name>
</gene>
<dbReference type="Gene3D" id="3.40.50.300">
    <property type="entry name" value="P-loop containing nucleotide triphosphate hydrolases"/>
    <property type="match status" value="1"/>
</dbReference>
<dbReference type="Pfam" id="PF04548">
    <property type="entry name" value="AIG1"/>
    <property type="match status" value="1"/>
</dbReference>
<organism evidence="5">
    <name type="scientific">Nothobranchius rachovii</name>
    <name type="common">bluefin notho</name>
    <dbReference type="NCBI Taxonomy" id="451742"/>
    <lineage>
        <taxon>Eukaryota</taxon>
        <taxon>Metazoa</taxon>
        <taxon>Chordata</taxon>
        <taxon>Craniata</taxon>
        <taxon>Vertebrata</taxon>
        <taxon>Euteleostomi</taxon>
        <taxon>Actinopterygii</taxon>
        <taxon>Neopterygii</taxon>
        <taxon>Teleostei</taxon>
        <taxon>Neoteleostei</taxon>
        <taxon>Acanthomorphata</taxon>
        <taxon>Ovalentaria</taxon>
        <taxon>Atherinomorphae</taxon>
        <taxon>Cyprinodontiformes</taxon>
        <taxon>Nothobranchiidae</taxon>
        <taxon>Nothobranchius</taxon>
    </lineage>
</organism>
<evidence type="ECO:0000256" key="3">
    <source>
        <dbReference type="ARBA" id="ARBA00023134"/>
    </source>
</evidence>
<dbReference type="CDD" id="cd01852">
    <property type="entry name" value="AIG1"/>
    <property type="match status" value="1"/>
</dbReference>
<keyword evidence="2" id="KW-0547">Nucleotide-binding</keyword>
<evidence type="ECO:0000256" key="1">
    <source>
        <dbReference type="ARBA" id="ARBA00008535"/>
    </source>
</evidence>
<reference evidence="5" key="2">
    <citation type="submission" date="2016-06" db="EMBL/GenBank/DDBJ databases">
        <title>The genome of a short-lived fish provides insights into sex chromosome evolution and the genetic control of aging.</title>
        <authorList>
            <person name="Reichwald K."/>
            <person name="Felder M."/>
            <person name="Petzold A."/>
            <person name="Koch P."/>
            <person name="Groth M."/>
            <person name="Platzer M."/>
        </authorList>
    </citation>
    <scope>NUCLEOTIDE SEQUENCE</scope>
    <source>
        <tissue evidence="5">Brain</tissue>
    </source>
</reference>
<dbReference type="InterPro" id="IPR045058">
    <property type="entry name" value="GIMA/IAN/Toc"/>
</dbReference>
<evidence type="ECO:0000256" key="2">
    <source>
        <dbReference type="ARBA" id="ARBA00022741"/>
    </source>
</evidence>
<evidence type="ECO:0000259" key="4">
    <source>
        <dbReference type="PROSITE" id="PS51720"/>
    </source>
</evidence>
<dbReference type="InterPro" id="IPR006703">
    <property type="entry name" value="G_AIG1"/>
</dbReference>
<dbReference type="FunFam" id="3.40.50.300:FF:000366">
    <property type="entry name" value="GTPase, IMAP family member 2"/>
    <property type="match status" value="1"/>
</dbReference>
<proteinExistence type="inferred from homology"/>
<dbReference type="InterPro" id="IPR027417">
    <property type="entry name" value="P-loop_NTPase"/>
</dbReference>